<sequence length="475" mass="52202">MAITPKSLTDEKSKPIGRSLWWRFLKYAIVGIFANAGLWAIAIIYLKNTPPTYTSEATLNVAGNGPGVSVNLPEIGQAYTSSASAFGSSSSDPRENYKIIASSATVIKAAAQSLKIPQEAFGEPRIKLINNTTLLSIAINGKDPEKTQQKLQALYRALNEKLNYLRQTERTERDRSNQKALSDAQKKLTEAQRRLSEYKAESGLNSSSQIKELISNIELLRKQRSEIYAQQQQLGSRLKQLSVNLQLSPQEAADALVLQTDQQFQKSFSEYTTATTTLKALLSDRGPNYPDVVAARQQQEAALAMLLERGKALLGKPVEQLTLERLNLDNSNGSGGQRAQLFQQLVTLESDYQGLTAQVRTLTQQVQKLETRLQGLSQKEAVLDALLRQLQIAEAVFASTLAKVDLGRGDPFGSFPLIQMVEEPSLPEEPTAPKPKLVLAGAVLGSLLVTTSLTLIWWRDPLATATKKILKEIVA</sequence>
<dbReference type="RefSeq" id="WP_073599412.1">
    <property type="nucleotide sequence ID" value="NZ_MRCB01000009.1"/>
</dbReference>
<dbReference type="PANTHER" id="PTHR32309">
    <property type="entry name" value="TYROSINE-PROTEIN KINASE"/>
    <property type="match status" value="1"/>
</dbReference>
<proteinExistence type="predicted"/>
<keyword evidence="2" id="KW-1133">Transmembrane helix</keyword>
<keyword evidence="1" id="KW-0175">Coiled coil</keyword>
<keyword evidence="2" id="KW-0472">Membrane</keyword>
<feature type="coiled-coil region" evidence="1">
    <location>
        <begin position="345"/>
        <end position="396"/>
    </location>
</feature>
<comment type="caution">
    <text evidence="3">The sequence shown here is derived from an EMBL/GenBank/DDBJ whole genome shotgun (WGS) entry which is preliminary data.</text>
</comment>
<dbReference type="OrthoDB" id="6148968at2"/>
<dbReference type="AlphaFoldDB" id="A0A1U7HIU5"/>
<dbReference type="InterPro" id="IPR050445">
    <property type="entry name" value="Bact_polysacc_biosynth/exp"/>
</dbReference>
<gene>
    <name evidence="3" type="ORF">NIES593_09800</name>
</gene>
<dbReference type="Proteomes" id="UP000186868">
    <property type="component" value="Unassembled WGS sequence"/>
</dbReference>
<name>A0A1U7HIU5_9CYAN</name>
<evidence type="ECO:0008006" key="5">
    <source>
        <dbReference type="Google" id="ProtNLM"/>
    </source>
</evidence>
<feature type="transmembrane region" description="Helical" evidence="2">
    <location>
        <begin position="437"/>
        <end position="458"/>
    </location>
</feature>
<dbReference type="EMBL" id="MRCB01000009">
    <property type="protein sequence ID" value="OKH23513.1"/>
    <property type="molecule type" value="Genomic_DNA"/>
</dbReference>
<evidence type="ECO:0000313" key="4">
    <source>
        <dbReference type="Proteomes" id="UP000186868"/>
    </source>
</evidence>
<accession>A0A1U7HIU5</accession>
<keyword evidence="4" id="KW-1185">Reference proteome</keyword>
<organism evidence="3 4">
    <name type="scientific">Hydrococcus rivularis NIES-593</name>
    <dbReference type="NCBI Taxonomy" id="1921803"/>
    <lineage>
        <taxon>Bacteria</taxon>
        <taxon>Bacillati</taxon>
        <taxon>Cyanobacteriota</taxon>
        <taxon>Cyanophyceae</taxon>
        <taxon>Pleurocapsales</taxon>
        <taxon>Hydrococcaceae</taxon>
        <taxon>Hydrococcus</taxon>
    </lineage>
</organism>
<protein>
    <recommendedName>
        <fullName evidence="5">Lipopolysaccharide biosynthesis protein</fullName>
    </recommendedName>
</protein>
<evidence type="ECO:0000256" key="2">
    <source>
        <dbReference type="SAM" id="Phobius"/>
    </source>
</evidence>
<reference evidence="3 4" key="1">
    <citation type="submission" date="2016-11" db="EMBL/GenBank/DDBJ databases">
        <title>Draft Genome Sequences of Nine Cyanobacterial Strains from Diverse Habitats.</title>
        <authorList>
            <person name="Zhu T."/>
            <person name="Hou S."/>
            <person name="Lu X."/>
            <person name="Hess W.R."/>
        </authorList>
    </citation>
    <scope>NUCLEOTIDE SEQUENCE [LARGE SCALE GENOMIC DNA]</scope>
    <source>
        <strain evidence="3 4">NIES-593</strain>
    </source>
</reference>
<feature type="transmembrane region" description="Helical" evidence="2">
    <location>
        <begin position="24"/>
        <end position="46"/>
    </location>
</feature>
<feature type="coiled-coil region" evidence="1">
    <location>
        <begin position="148"/>
        <end position="230"/>
    </location>
</feature>
<dbReference type="STRING" id="1921803.NIES593_09800"/>
<dbReference type="PANTHER" id="PTHR32309:SF31">
    <property type="entry name" value="CAPSULAR EXOPOLYSACCHARIDE FAMILY"/>
    <property type="match status" value="1"/>
</dbReference>
<keyword evidence="2" id="KW-0812">Transmembrane</keyword>
<evidence type="ECO:0000313" key="3">
    <source>
        <dbReference type="EMBL" id="OKH23513.1"/>
    </source>
</evidence>
<evidence type="ECO:0000256" key="1">
    <source>
        <dbReference type="SAM" id="Coils"/>
    </source>
</evidence>